<feature type="transmembrane region" description="Helical" evidence="8">
    <location>
        <begin position="273"/>
        <end position="291"/>
    </location>
</feature>
<evidence type="ECO:0000256" key="6">
    <source>
        <dbReference type="ARBA" id="ARBA00023136"/>
    </source>
</evidence>
<organism evidence="9 10">
    <name type="scientific">Lysobacter dokdonensis DS-58</name>
    <dbReference type="NCBI Taxonomy" id="1300345"/>
    <lineage>
        <taxon>Bacteria</taxon>
        <taxon>Pseudomonadati</taxon>
        <taxon>Pseudomonadota</taxon>
        <taxon>Gammaproteobacteria</taxon>
        <taxon>Lysobacterales</taxon>
        <taxon>Lysobacteraceae</taxon>
        <taxon>Noviluteimonas</taxon>
    </lineage>
</organism>
<dbReference type="GO" id="GO:0009103">
    <property type="term" value="P:lipopolysaccharide biosynthetic process"/>
    <property type="evidence" value="ECO:0007669"/>
    <property type="project" value="TreeGrafter"/>
</dbReference>
<dbReference type="GO" id="GO:0044038">
    <property type="term" value="P:cell wall macromolecule biosynthetic process"/>
    <property type="evidence" value="ECO:0007669"/>
    <property type="project" value="TreeGrafter"/>
</dbReference>
<evidence type="ECO:0000256" key="3">
    <source>
        <dbReference type="ARBA" id="ARBA00022679"/>
    </source>
</evidence>
<dbReference type="AlphaFoldDB" id="A0A0A2X1A5"/>
<feature type="transmembrane region" description="Helical" evidence="8">
    <location>
        <begin position="94"/>
        <end position="115"/>
    </location>
</feature>
<evidence type="ECO:0000313" key="9">
    <source>
        <dbReference type="EMBL" id="KGQ19004.1"/>
    </source>
</evidence>
<dbReference type="eggNOG" id="COG0472">
    <property type="taxonomic scope" value="Bacteria"/>
</dbReference>
<keyword evidence="7" id="KW-0479">Metal-binding</keyword>
<evidence type="ECO:0000256" key="4">
    <source>
        <dbReference type="ARBA" id="ARBA00022692"/>
    </source>
</evidence>
<evidence type="ECO:0000256" key="1">
    <source>
        <dbReference type="ARBA" id="ARBA00004651"/>
    </source>
</evidence>
<feature type="binding site" evidence="7">
    <location>
        <position position="139"/>
    </location>
    <ligand>
        <name>Mg(2+)</name>
        <dbReference type="ChEBI" id="CHEBI:18420"/>
    </ligand>
</feature>
<keyword evidence="5 8" id="KW-1133">Transmembrane helix</keyword>
<name>A0A0A2X1A5_9GAMM</name>
<accession>A0A0A2X1A5</accession>
<comment type="caution">
    <text evidence="9">The sequence shown here is derived from an EMBL/GenBank/DDBJ whole genome shotgun (WGS) entry which is preliminary data.</text>
</comment>
<protein>
    <submittedName>
        <fullName evidence="9">Glycosyl transferase</fullName>
    </submittedName>
</protein>
<feature type="transmembrane region" description="Helical" evidence="8">
    <location>
        <begin position="122"/>
        <end position="141"/>
    </location>
</feature>
<comment type="subcellular location">
    <subcellularLocation>
        <location evidence="1">Cell membrane</location>
        <topology evidence="1">Multi-pass membrane protein</topology>
    </subcellularLocation>
</comment>
<dbReference type="InterPro" id="IPR000715">
    <property type="entry name" value="Glycosyl_transferase_4"/>
</dbReference>
<dbReference type="PANTHER" id="PTHR22926">
    <property type="entry name" value="PHOSPHO-N-ACETYLMURAMOYL-PENTAPEPTIDE-TRANSFERASE"/>
    <property type="match status" value="1"/>
</dbReference>
<dbReference type="GO" id="GO:0016780">
    <property type="term" value="F:phosphotransferase activity, for other substituted phosphate groups"/>
    <property type="evidence" value="ECO:0007669"/>
    <property type="project" value="InterPro"/>
</dbReference>
<dbReference type="GO" id="GO:0005886">
    <property type="term" value="C:plasma membrane"/>
    <property type="evidence" value="ECO:0007669"/>
    <property type="project" value="UniProtKB-SubCell"/>
</dbReference>
<keyword evidence="7" id="KW-0460">Magnesium</keyword>
<dbReference type="OrthoDB" id="9783652at2"/>
<dbReference type="RefSeq" id="WP_052116292.1">
    <property type="nucleotide sequence ID" value="NZ_JRKJ01000010.1"/>
</dbReference>
<feature type="transmembrane region" description="Helical" evidence="8">
    <location>
        <begin position="167"/>
        <end position="184"/>
    </location>
</feature>
<dbReference type="Pfam" id="PF00953">
    <property type="entry name" value="Glycos_transf_4"/>
    <property type="match status" value="1"/>
</dbReference>
<reference evidence="9 10" key="1">
    <citation type="submission" date="2014-09" db="EMBL/GenBank/DDBJ databases">
        <title>Genome sequences of Lysobacter dokdonensis DS-58.</title>
        <authorList>
            <person name="Kim J.F."/>
            <person name="Kwak M.-J."/>
        </authorList>
    </citation>
    <scope>NUCLEOTIDE SEQUENCE [LARGE SCALE GENOMIC DNA]</scope>
    <source>
        <strain evidence="9 10">DS-58</strain>
    </source>
</reference>
<keyword evidence="10" id="KW-1185">Reference proteome</keyword>
<dbReference type="PATRIC" id="fig|1300345.3.peg.1774"/>
<feature type="transmembrane region" description="Helical" evidence="8">
    <location>
        <begin position="70"/>
        <end position="88"/>
    </location>
</feature>
<evidence type="ECO:0000256" key="2">
    <source>
        <dbReference type="ARBA" id="ARBA00022475"/>
    </source>
</evidence>
<dbReference type="STRING" id="1300345.LF41_94"/>
<evidence type="ECO:0000313" key="10">
    <source>
        <dbReference type="Proteomes" id="UP000030518"/>
    </source>
</evidence>
<dbReference type="Proteomes" id="UP000030518">
    <property type="component" value="Unassembled WGS sequence"/>
</dbReference>
<feature type="transmembrane region" description="Helical" evidence="8">
    <location>
        <begin position="222"/>
        <end position="240"/>
    </location>
</feature>
<keyword evidence="3 9" id="KW-0808">Transferase</keyword>
<comment type="cofactor">
    <cofactor evidence="7">
        <name>Mg(2+)</name>
        <dbReference type="ChEBI" id="CHEBI:18420"/>
    </cofactor>
</comment>
<evidence type="ECO:0000256" key="8">
    <source>
        <dbReference type="SAM" id="Phobius"/>
    </source>
</evidence>
<evidence type="ECO:0000256" key="7">
    <source>
        <dbReference type="PIRSR" id="PIRSR600715-1"/>
    </source>
</evidence>
<feature type="transmembrane region" description="Helical" evidence="8">
    <location>
        <begin position="191"/>
        <end position="210"/>
    </location>
</feature>
<keyword evidence="2" id="KW-1003">Cell membrane</keyword>
<feature type="transmembrane region" description="Helical" evidence="8">
    <location>
        <begin position="46"/>
        <end position="63"/>
    </location>
</feature>
<sequence>MFAAWLCASLSIGVAGTWLARVYALRRGVLDAPGERRAHSVPTPRGGGISIVVALLLTGLWLLRVVNDPVELGCALAGLALVAGVGLVDDHRPLSPFLRLGVQIVAAGLLAMGTWHATHEPIFAVAAFVLAMALANIWNFMDGIDGIAASQALLCALAIGVLHPGPWSWWAFGMAAATLGFLPFNFPKARIFLGDVGSGALGFALAALLINMVANSPPVNAWFWALPLSAFTIDATLTLARRVVRRERWWRPHAQHLYQQWARRTGSHAKVTLAYAAWTLASIGLMVALGSPGRSGTWVSAVAVAWYTAGAGVWWMLQTERSAAVKEYTE</sequence>
<feature type="binding site" evidence="7">
    <location>
        <position position="195"/>
    </location>
    <ligand>
        <name>Mg(2+)</name>
        <dbReference type="ChEBI" id="CHEBI:18420"/>
    </ligand>
</feature>
<dbReference type="GO" id="GO:0046872">
    <property type="term" value="F:metal ion binding"/>
    <property type="evidence" value="ECO:0007669"/>
    <property type="project" value="UniProtKB-KW"/>
</dbReference>
<dbReference type="GO" id="GO:0071555">
    <property type="term" value="P:cell wall organization"/>
    <property type="evidence" value="ECO:0007669"/>
    <property type="project" value="TreeGrafter"/>
</dbReference>
<dbReference type="PANTHER" id="PTHR22926:SF3">
    <property type="entry name" value="UNDECAPRENYL-PHOSPHATE ALPHA-N-ACETYLGLUCOSAMINYL 1-PHOSPHATE TRANSFERASE"/>
    <property type="match status" value="1"/>
</dbReference>
<keyword evidence="4 8" id="KW-0812">Transmembrane</keyword>
<gene>
    <name evidence="9" type="ORF">LF41_94</name>
</gene>
<dbReference type="EMBL" id="JRKJ01000010">
    <property type="protein sequence ID" value="KGQ19004.1"/>
    <property type="molecule type" value="Genomic_DNA"/>
</dbReference>
<evidence type="ECO:0000256" key="5">
    <source>
        <dbReference type="ARBA" id="ARBA00022989"/>
    </source>
</evidence>
<proteinExistence type="predicted"/>
<keyword evidence="6 8" id="KW-0472">Membrane</keyword>
<feature type="transmembrane region" description="Helical" evidence="8">
    <location>
        <begin position="297"/>
        <end position="317"/>
    </location>
</feature>